<feature type="region of interest" description="Disordered" evidence="2">
    <location>
        <begin position="895"/>
        <end position="932"/>
    </location>
</feature>
<organism evidence="3 4">
    <name type="scientific">Sclerotinia borealis (strain F-4128)</name>
    <dbReference type="NCBI Taxonomy" id="1432307"/>
    <lineage>
        <taxon>Eukaryota</taxon>
        <taxon>Fungi</taxon>
        <taxon>Dikarya</taxon>
        <taxon>Ascomycota</taxon>
        <taxon>Pezizomycotina</taxon>
        <taxon>Leotiomycetes</taxon>
        <taxon>Helotiales</taxon>
        <taxon>Sclerotiniaceae</taxon>
        <taxon>Sclerotinia</taxon>
    </lineage>
</organism>
<feature type="region of interest" description="Disordered" evidence="2">
    <location>
        <begin position="172"/>
        <end position="219"/>
    </location>
</feature>
<evidence type="ECO:0000313" key="3">
    <source>
        <dbReference type="EMBL" id="ESZ98642.1"/>
    </source>
</evidence>
<dbReference type="EMBL" id="AYSA01000036">
    <property type="protein sequence ID" value="ESZ98642.1"/>
    <property type="molecule type" value="Genomic_DNA"/>
</dbReference>
<dbReference type="HOGENOM" id="CLU_308394_0_0_1"/>
<feature type="coiled-coil region" evidence="1">
    <location>
        <begin position="389"/>
        <end position="416"/>
    </location>
</feature>
<keyword evidence="4" id="KW-1185">Reference proteome</keyword>
<evidence type="ECO:0000256" key="1">
    <source>
        <dbReference type="SAM" id="Coils"/>
    </source>
</evidence>
<dbReference type="OrthoDB" id="3516238at2759"/>
<evidence type="ECO:0000256" key="2">
    <source>
        <dbReference type="SAM" id="MobiDB-lite"/>
    </source>
</evidence>
<protein>
    <submittedName>
        <fullName evidence="3">Uncharacterized protein</fullName>
    </submittedName>
</protein>
<proteinExistence type="predicted"/>
<feature type="region of interest" description="Disordered" evidence="2">
    <location>
        <begin position="268"/>
        <end position="308"/>
    </location>
</feature>
<reference evidence="3 4" key="1">
    <citation type="journal article" date="2014" name="Genome Announc.">
        <title>Draft genome sequence of Sclerotinia borealis, a psychrophilic plant pathogenic fungus.</title>
        <authorList>
            <person name="Mardanov A.V."/>
            <person name="Beletsky A.V."/>
            <person name="Kadnikov V.V."/>
            <person name="Ignatov A.N."/>
            <person name="Ravin N.V."/>
        </authorList>
    </citation>
    <scope>NUCLEOTIDE SEQUENCE [LARGE SCALE GENOMIC DNA]</scope>
    <source>
        <strain evidence="4">F-4157</strain>
    </source>
</reference>
<name>W9CP85_SCLBF</name>
<feature type="compositionally biased region" description="Basic and acidic residues" evidence="2">
    <location>
        <begin position="904"/>
        <end position="927"/>
    </location>
</feature>
<feature type="compositionally biased region" description="Low complexity" evidence="2">
    <location>
        <begin position="285"/>
        <end position="307"/>
    </location>
</feature>
<gene>
    <name evidence="3" type="ORF">SBOR_0880</name>
</gene>
<sequence>MRGCLWKLPTPSGDDYHLIWIPINQTPRLPSLNELSERSLEILWKSLQHKRVRVRCLTPIEQRFFEVGWGFDGPSDDHDVRYRLTKMIDFKEWTDLEIRDCNMALNDQDLRVELIPDSDWKHRCLRNSIYSKLSCTTGKVKLHKWEESELEALDKAIERGWLVLEPISSNSRDAEIRDDKSEKEGKAQKPSVAEGASPSEKTKSMKVEVPNNKQSNSHGYTIERLLREHGSRGLPDSEDASWVQLLEKHGKSNADYIQWLEMNRESWKFNPESPMPKRTGSPPISSHTQTPPPLSSSSSIEPKSQPLASNHNNLVNVLETTVAPTIPQIRDEFNDLQSNILNQFYGKLLEWHIMEVNESLNERHASEMAVINDKLATVDAQLTQVMGEKSVLVANKSKLEDQLDKFKADLEITREDAQNRICFLRYELTEVYEESKRVKKDNSALGEKAAGLQKELNERNSKLDEMILANSNLSRQIEKLNTEKKQAEASAVKWNEEFKTVKSELNAKCEELSQLVMETTKRQRELEEGNRALEDDILKLRVVNKAEVAIARTSGERIGREQILQDLKEFEAMLRAHFDQIQSVRDTEYKRGLKDGQSTGTNEKKLQSLAAAAIMELKESPAKLIPSDRFVTQDLHQQSTQSCADHKLTVSEGLAHSSISSTPAPTIPGEFNVNYEIGLLTPSPGPEIIPSKLSLFNHSFLKDTFGNRSNGFWNNMQLTLEIGTNNIKGSHANWPRILKIHDDRKPHPQCYQRPSIGKHGALLLINDLDDKCIPDLEYPTFLNTVKRHAGVFKDYLFRYERGRKFFQERTGDRQSKDTVHRSRVRTAFADGSMYTSWTVLQYVGFDLKGYEALLTQYSQSEPFCWRNRGIPLQNVDGGFEHTLLNDILNRASTKRVRGVGDPSESERKRLKILDPRPSKPPEINTRDKSRRKGISILRSREMSKDNFTIVMDNSRRY</sequence>
<comment type="caution">
    <text evidence="3">The sequence shown here is derived from an EMBL/GenBank/DDBJ whole genome shotgun (WGS) entry which is preliminary data.</text>
</comment>
<feature type="coiled-coil region" evidence="1">
    <location>
        <begin position="463"/>
        <end position="536"/>
    </location>
</feature>
<keyword evidence="1" id="KW-0175">Coiled coil</keyword>
<feature type="compositionally biased region" description="Basic and acidic residues" evidence="2">
    <location>
        <begin position="172"/>
        <end position="187"/>
    </location>
</feature>
<dbReference type="AlphaFoldDB" id="W9CP85"/>
<accession>W9CP85</accession>
<dbReference type="Proteomes" id="UP000019487">
    <property type="component" value="Unassembled WGS sequence"/>
</dbReference>
<evidence type="ECO:0000313" key="4">
    <source>
        <dbReference type="Proteomes" id="UP000019487"/>
    </source>
</evidence>